<keyword evidence="5 10" id="KW-0235">DNA replication</keyword>
<dbReference type="GO" id="GO:0005634">
    <property type="term" value="C:nucleus"/>
    <property type="evidence" value="ECO:0007669"/>
    <property type="project" value="UniProtKB-SubCell"/>
</dbReference>
<feature type="compositionally biased region" description="Acidic residues" evidence="11">
    <location>
        <begin position="201"/>
        <end position="212"/>
    </location>
</feature>
<name>A0A9P5VDK7_9FUNG</name>
<dbReference type="Pfam" id="PF00004">
    <property type="entry name" value="AAA"/>
    <property type="match status" value="1"/>
</dbReference>
<organism evidence="13 14">
    <name type="scientific">Linnemannia schmuckeri</name>
    <dbReference type="NCBI Taxonomy" id="64567"/>
    <lineage>
        <taxon>Eukaryota</taxon>
        <taxon>Fungi</taxon>
        <taxon>Fungi incertae sedis</taxon>
        <taxon>Mucoromycota</taxon>
        <taxon>Mortierellomycotina</taxon>
        <taxon>Mortierellomycetes</taxon>
        <taxon>Mortierellales</taxon>
        <taxon>Mortierellaceae</taxon>
        <taxon>Linnemannia</taxon>
    </lineage>
</organism>
<keyword evidence="4" id="KW-0597">Phosphoprotein</keyword>
<feature type="region of interest" description="Disordered" evidence="11">
    <location>
        <begin position="1"/>
        <end position="49"/>
    </location>
</feature>
<dbReference type="InterPro" id="IPR003959">
    <property type="entry name" value="ATPase_AAA_core"/>
</dbReference>
<comment type="subcellular location">
    <subcellularLocation>
        <location evidence="1 10">Nucleus</location>
    </subcellularLocation>
</comment>
<dbReference type="FunFam" id="1.20.272.10:FF:000005">
    <property type="entry name" value="Replication factor C subunit 1"/>
    <property type="match status" value="1"/>
</dbReference>
<dbReference type="Pfam" id="PF00533">
    <property type="entry name" value="BRCT"/>
    <property type="match status" value="1"/>
</dbReference>
<dbReference type="SMART" id="SM00382">
    <property type="entry name" value="AAA"/>
    <property type="match status" value="1"/>
</dbReference>
<dbReference type="CDD" id="cd00009">
    <property type="entry name" value="AAA"/>
    <property type="match status" value="1"/>
</dbReference>
<dbReference type="Pfam" id="PF25361">
    <property type="entry name" value="AAA_lid_RFC1"/>
    <property type="match status" value="1"/>
</dbReference>
<dbReference type="SMART" id="SM00292">
    <property type="entry name" value="BRCT"/>
    <property type="match status" value="1"/>
</dbReference>
<keyword evidence="7 10" id="KW-0067">ATP-binding</keyword>
<evidence type="ECO:0000256" key="6">
    <source>
        <dbReference type="ARBA" id="ARBA00022741"/>
    </source>
</evidence>
<dbReference type="InterPro" id="IPR003593">
    <property type="entry name" value="AAA+_ATPase"/>
</dbReference>
<dbReference type="GO" id="GO:0006271">
    <property type="term" value="P:DNA strand elongation involved in DNA replication"/>
    <property type="evidence" value="ECO:0007669"/>
    <property type="project" value="UniProtKB-ARBA"/>
</dbReference>
<dbReference type="FunFam" id="3.40.50.10190:FF:000001">
    <property type="entry name" value="Replication factor C subunit 1"/>
    <property type="match status" value="1"/>
</dbReference>
<keyword evidence="9 10" id="KW-0539">Nucleus</keyword>
<protein>
    <recommendedName>
        <fullName evidence="3 10">Replication factor C subunit 1</fullName>
    </recommendedName>
</protein>
<dbReference type="Gene3D" id="3.40.50.300">
    <property type="entry name" value="P-loop containing nucleotide triphosphate hydrolases"/>
    <property type="match status" value="1"/>
</dbReference>
<feature type="compositionally biased region" description="Basic and acidic residues" evidence="11">
    <location>
        <begin position="113"/>
        <end position="128"/>
    </location>
</feature>
<dbReference type="FunFam" id="1.10.8.60:FF:000021">
    <property type="entry name" value="Replication factor C subunit 1"/>
    <property type="match status" value="1"/>
</dbReference>
<dbReference type="PANTHER" id="PTHR23389:SF6">
    <property type="entry name" value="REPLICATION FACTOR C SUBUNIT 1"/>
    <property type="match status" value="1"/>
</dbReference>
<dbReference type="GO" id="GO:0016887">
    <property type="term" value="F:ATP hydrolysis activity"/>
    <property type="evidence" value="ECO:0007669"/>
    <property type="project" value="InterPro"/>
</dbReference>
<feature type="region of interest" description="Disordered" evidence="11">
    <location>
        <begin position="84"/>
        <end position="268"/>
    </location>
</feature>
<dbReference type="Gene3D" id="1.20.272.10">
    <property type="match status" value="1"/>
</dbReference>
<dbReference type="InterPro" id="IPR001357">
    <property type="entry name" value="BRCT_dom"/>
</dbReference>
<evidence type="ECO:0000256" key="10">
    <source>
        <dbReference type="PIRNR" id="PIRNR036578"/>
    </source>
</evidence>
<dbReference type="SUPFAM" id="SSF52540">
    <property type="entry name" value="P-loop containing nucleoside triphosphate hydrolases"/>
    <property type="match status" value="1"/>
</dbReference>
<dbReference type="Proteomes" id="UP000748756">
    <property type="component" value="Unassembled WGS sequence"/>
</dbReference>
<dbReference type="EMBL" id="JAAAUQ010000156">
    <property type="protein sequence ID" value="KAF9153747.1"/>
    <property type="molecule type" value="Genomic_DNA"/>
</dbReference>
<dbReference type="InterPro" id="IPR013725">
    <property type="entry name" value="DNA_replication_fac_RFC1_C"/>
</dbReference>
<dbReference type="Gene3D" id="3.40.50.10190">
    <property type="entry name" value="BRCT domain"/>
    <property type="match status" value="1"/>
</dbReference>
<dbReference type="InterPro" id="IPR012178">
    <property type="entry name" value="RFC1"/>
</dbReference>
<reference evidence="13" key="1">
    <citation type="journal article" date="2020" name="Fungal Divers.">
        <title>Resolving the Mortierellaceae phylogeny through synthesis of multi-gene phylogenetics and phylogenomics.</title>
        <authorList>
            <person name="Vandepol N."/>
            <person name="Liber J."/>
            <person name="Desiro A."/>
            <person name="Na H."/>
            <person name="Kennedy M."/>
            <person name="Barry K."/>
            <person name="Grigoriev I.V."/>
            <person name="Miller A.N."/>
            <person name="O'Donnell K."/>
            <person name="Stajich J.E."/>
            <person name="Bonito G."/>
        </authorList>
    </citation>
    <scope>NUCLEOTIDE SEQUENCE</scope>
    <source>
        <strain evidence="13">NRRL 6426</strain>
    </source>
</reference>
<feature type="domain" description="BRCT" evidence="12">
    <location>
        <begin position="269"/>
        <end position="359"/>
    </location>
</feature>
<evidence type="ECO:0000256" key="5">
    <source>
        <dbReference type="ARBA" id="ARBA00022705"/>
    </source>
</evidence>
<feature type="region of interest" description="Disordered" evidence="11">
    <location>
        <begin position="921"/>
        <end position="1018"/>
    </location>
</feature>
<accession>A0A9P5VDK7</accession>
<dbReference type="GO" id="GO:0005663">
    <property type="term" value="C:DNA replication factor C complex"/>
    <property type="evidence" value="ECO:0007669"/>
    <property type="project" value="InterPro"/>
</dbReference>
<sequence>MDLRNYFSAKPKPKATSAPAAEPEPEKKRTSTRKKTIIHDSDEDDDQDEVVLVKSKHFAAATPSKAASAKKEVVEEPVDPKAFFASSKAKKSQPATTATSTTQSASGPSPSKPIEKQTKKEPIEEAKAPVEPTKPQPPAKRTKKANDDDYFSDDSDVEVIPQPKSRTTPARTKVETPAPPPSNKRTVAASSPKKRKGPVNDDYEDDEDEDDEVVAKPTKRQKSTPKKPKDDNAMDVDEPEEKPKAKFNFWAHKNKAGPSALGSKEIPKGEDNCLAGLTFVFTGELSSITREDATDLVKRYSGRVTGSPSGKTSYVVVGDDAGQSKLDKVKKLKIKTLDEDGFLDLIRTSPARTEDGEIVKSKPKPAATIISSSSSSAKVKAEPVEAKSSSSSSKTAVASEPSTIKSIKSESKAPVIDNNRPAETELWTSKYRPKQIKDLCGNNAGVQKLVRWLENWDDNYKLDFKKENADKSGTFRAVLISGPPGVGKTSAAHLVGESLGYNIVEFNASDTRSKKSLDTDVRDLLDNQSLGGYFLNGNSSQGKGKEVNNKAPSMAKKQLIIMDEVDGMAGGDRGGIAQMIAFIKKTQVPIICICNDRQSPKVRSLVNSCFDMRFQRPQVNQVRSRLLSILHREGRQIPANVLDKLVSGSQSDIRQVLNMLSTWSLTKQTMDYDEGTALSKASEKYVALNPFQIAEQLLVNTNYRALSFADKFDTYFNDYQLAPLMIQENYVRMNPAESGGSPDSLETMELMSKAADSLSDADLVDSMIHGSAQHWSLMNTHAAFSCVRPAFFVHGNMRPGSGGNYGPMMQFPSYLGQYSKSAKYSRLVKEVQIRMRLKISGDKNEVRQNYIPALFPALTRPLIDVGADAVPGLIEFMDDYYLCKEDWDTILELGIGRNDAKAVLEKIPTQVKTAFTRKYNSTTHPQPYLKATVVTKGRGPSGGGGSEETPDNLDVVEADAEVPEEEDPAAEDAEEESVEKDKNIKQKKVKGAASKGKATAKASSASKGKATNSSRSRK</sequence>
<dbReference type="GO" id="GO:0003689">
    <property type="term" value="F:DNA clamp loader activity"/>
    <property type="evidence" value="ECO:0007669"/>
    <property type="project" value="UniProtKB-UniRule"/>
</dbReference>
<evidence type="ECO:0000313" key="13">
    <source>
        <dbReference type="EMBL" id="KAF9153747.1"/>
    </source>
</evidence>
<gene>
    <name evidence="13" type="ORF">BG015_002720</name>
</gene>
<dbReference type="SUPFAM" id="SSF48019">
    <property type="entry name" value="post-AAA+ oligomerization domain-like"/>
    <property type="match status" value="1"/>
</dbReference>
<dbReference type="PANTHER" id="PTHR23389">
    <property type="entry name" value="CHROMOSOME TRANSMISSION FIDELITY FACTOR 18"/>
    <property type="match status" value="1"/>
</dbReference>
<dbReference type="InterPro" id="IPR027417">
    <property type="entry name" value="P-loop_NTPase"/>
</dbReference>
<dbReference type="PROSITE" id="PS50172">
    <property type="entry name" value="BRCT"/>
    <property type="match status" value="1"/>
</dbReference>
<dbReference type="CDD" id="cd18140">
    <property type="entry name" value="HLD_clamp_RFC"/>
    <property type="match status" value="1"/>
</dbReference>
<evidence type="ECO:0000256" key="7">
    <source>
        <dbReference type="ARBA" id="ARBA00022840"/>
    </source>
</evidence>
<dbReference type="GO" id="GO:0005524">
    <property type="term" value="F:ATP binding"/>
    <property type="evidence" value="ECO:0007669"/>
    <property type="project" value="UniProtKB-UniRule"/>
</dbReference>
<keyword evidence="14" id="KW-1185">Reference proteome</keyword>
<dbReference type="Gene3D" id="1.10.8.60">
    <property type="match status" value="1"/>
</dbReference>
<evidence type="ECO:0000256" key="4">
    <source>
        <dbReference type="ARBA" id="ARBA00022553"/>
    </source>
</evidence>
<keyword evidence="6 10" id="KW-0547">Nucleotide-binding</keyword>
<feature type="compositionally biased region" description="Low complexity" evidence="11">
    <location>
        <begin position="84"/>
        <end position="109"/>
    </location>
</feature>
<dbReference type="PIRSF" id="PIRSF036578">
    <property type="entry name" value="RFC1"/>
    <property type="match status" value="1"/>
</dbReference>
<evidence type="ECO:0000256" key="1">
    <source>
        <dbReference type="ARBA" id="ARBA00004123"/>
    </source>
</evidence>
<dbReference type="SUPFAM" id="SSF52113">
    <property type="entry name" value="BRCT domain"/>
    <property type="match status" value="1"/>
</dbReference>
<evidence type="ECO:0000256" key="8">
    <source>
        <dbReference type="ARBA" id="ARBA00023125"/>
    </source>
</evidence>
<evidence type="ECO:0000256" key="3">
    <source>
        <dbReference type="ARBA" id="ARBA00020401"/>
    </source>
</evidence>
<evidence type="ECO:0000256" key="11">
    <source>
        <dbReference type="SAM" id="MobiDB-lite"/>
    </source>
</evidence>
<feature type="region of interest" description="Disordered" evidence="11">
    <location>
        <begin position="353"/>
        <end position="415"/>
    </location>
</feature>
<dbReference type="FunFam" id="3.40.50.300:FF:000395">
    <property type="entry name" value="Replication factor C subunit 1"/>
    <property type="match status" value="1"/>
</dbReference>
<feature type="compositionally biased region" description="Acidic residues" evidence="11">
    <location>
        <begin position="148"/>
        <end position="157"/>
    </location>
</feature>
<feature type="compositionally biased region" description="Low complexity" evidence="11">
    <location>
        <begin position="386"/>
        <end position="402"/>
    </location>
</feature>
<feature type="compositionally biased region" description="Low complexity" evidence="11">
    <location>
        <begin position="991"/>
        <end position="1018"/>
    </location>
</feature>
<comment type="similarity">
    <text evidence="2 10">Belongs to the activator 1 large subunit family.</text>
</comment>
<dbReference type="CDD" id="cd17752">
    <property type="entry name" value="BRCT_RFC1"/>
    <property type="match status" value="1"/>
</dbReference>
<feature type="compositionally biased region" description="Basic residues" evidence="11">
    <location>
        <begin position="217"/>
        <end position="226"/>
    </location>
</feature>
<feature type="compositionally biased region" description="Acidic residues" evidence="11">
    <location>
        <begin position="948"/>
        <end position="978"/>
    </location>
</feature>
<evidence type="ECO:0000256" key="2">
    <source>
        <dbReference type="ARBA" id="ARBA00006116"/>
    </source>
</evidence>
<proteinExistence type="inferred from homology"/>
<keyword evidence="8" id="KW-0238">DNA-binding</keyword>
<dbReference type="InterPro" id="IPR036420">
    <property type="entry name" value="BRCT_dom_sf"/>
</dbReference>
<dbReference type="OrthoDB" id="446168at2759"/>
<evidence type="ECO:0000256" key="9">
    <source>
        <dbReference type="ARBA" id="ARBA00023242"/>
    </source>
</evidence>
<dbReference type="GO" id="GO:0003677">
    <property type="term" value="F:DNA binding"/>
    <property type="evidence" value="ECO:0007669"/>
    <property type="project" value="UniProtKB-KW"/>
</dbReference>
<dbReference type="InterPro" id="IPR008921">
    <property type="entry name" value="DNA_pol3_clamp-load_cplx_C"/>
</dbReference>
<dbReference type="GO" id="GO:0006281">
    <property type="term" value="P:DNA repair"/>
    <property type="evidence" value="ECO:0007669"/>
    <property type="project" value="InterPro"/>
</dbReference>
<evidence type="ECO:0000259" key="12">
    <source>
        <dbReference type="PROSITE" id="PS50172"/>
    </source>
</evidence>
<dbReference type="AlphaFoldDB" id="A0A9P5VDK7"/>
<dbReference type="InterPro" id="IPR047854">
    <property type="entry name" value="RFC_lid"/>
</dbReference>
<comment type="caution">
    <text evidence="13">The sequence shown here is derived from an EMBL/GenBank/DDBJ whole genome shotgun (WGS) entry which is preliminary data.</text>
</comment>
<evidence type="ECO:0000313" key="14">
    <source>
        <dbReference type="Proteomes" id="UP000748756"/>
    </source>
</evidence>
<dbReference type="Pfam" id="PF08519">
    <property type="entry name" value="RFC1"/>
    <property type="match status" value="1"/>
</dbReference>